<keyword evidence="2" id="KW-1185">Reference proteome</keyword>
<evidence type="ECO:0000313" key="1">
    <source>
        <dbReference type="EMBL" id="KRV48124.1"/>
    </source>
</evidence>
<proteinExistence type="predicted"/>
<evidence type="ECO:0008006" key="3">
    <source>
        <dbReference type="Google" id="ProtNLM"/>
    </source>
</evidence>
<dbReference type="eggNOG" id="COG0457">
    <property type="taxonomic scope" value="Bacteria"/>
</dbReference>
<gene>
    <name evidence="1" type="ORF">AQ490_26675</name>
</gene>
<dbReference type="STRING" id="76728.AQ490_26675"/>
<reference evidence="1 2" key="1">
    <citation type="submission" date="2015-10" db="EMBL/GenBank/DDBJ databases">
        <title>Draft genome sequence of pyrrolomycin-producing Streptomyces vitaminophilus.</title>
        <authorList>
            <person name="Graham D.E."/>
            <person name="Mahan K.M."/>
            <person name="Klingeman D.M."/>
            <person name="Hettich R.L."/>
            <person name="Parry R.J."/>
        </authorList>
    </citation>
    <scope>NUCLEOTIDE SEQUENCE [LARGE SCALE GENOMIC DNA]</scope>
    <source>
        <strain evidence="1 2">ATCC 31673</strain>
    </source>
</reference>
<dbReference type="EMBL" id="LLZU01000031">
    <property type="protein sequence ID" value="KRV48124.1"/>
    <property type="molecule type" value="Genomic_DNA"/>
</dbReference>
<dbReference type="SUPFAM" id="SSF48452">
    <property type="entry name" value="TPR-like"/>
    <property type="match status" value="1"/>
</dbReference>
<sequence length="468" mass="49987">MTSNGVDGPGEFAAAEGNPLLVAAMHQAGLSNKGLAQRIRRLGAQRGLDLKCTHTTVKRWRSGSPTRAVPPEIIAEVLTMASGQVLSPSDIGMASSGHSIDPHIGMEGPTLPIAAVHAAAVLWGTEHDLNSPRLPPVPAASLAGPVLRWLVASPSAPPKAHGHGPRVGAADVARVRAATSVHAALSNRFGGGATRTAALNFLRTEMLPLLHGRYGTAVGRPLFAAAATAALRTGHMSYDIGHHGLARRHLLLAVTLAHHADDRPLAARSLGVLAHQAVFLGDYREALDIVHAALQRAGSVATPAGRATLYAMEARAHAALGDVRATNTALTQAERHFEAIRHGEEPEWLGFFDTAELADEFGHCLVALGRGREARRYAGTALACRPQKYARSAVFTRLTLANAYLLDREVERACEVALQALPAVIDIQSMRVRAYLRDFRVRLRPYQKLPAVRSLEHRVANALTREVN</sequence>
<dbReference type="Proteomes" id="UP000050867">
    <property type="component" value="Unassembled WGS sequence"/>
</dbReference>
<dbReference type="OrthoDB" id="3213425at2"/>
<protein>
    <recommendedName>
        <fullName evidence="3">Transcriptional regulator</fullName>
    </recommendedName>
</protein>
<dbReference type="RefSeq" id="WP_018385617.1">
    <property type="nucleotide sequence ID" value="NZ_LLZU01000031.1"/>
</dbReference>
<evidence type="ECO:0000313" key="2">
    <source>
        <dbReference type="Proteomes" id="UP000050867"/>
    </source>
</evidence>
<accession>A0A0T6LQQ6</accession>
<dbReference type="AlphaFoldDB" id="A0A0T6LQQ6"/>
<comment type="caution">
    <text evidence="1">The sequence shown here is derived from an EMBL/GenBank/DDBJ whole genome shotgun (WGS) entry which is preliminary data.</text>
</comment>
<name>A0A0T6LQQ6_WENVI</name>
<dbReference type="Gene3D" id="1.25.40.10">
    <property type="entry name" value="Tetratricopeptide repeat domain"/>
    <property type="match status" value="1"/>
</dbReference>
<organism evidence="1 2">
    <name type="scientific">Wenjunlia vitaminophila</name>
    <name type="common">Streptomyces vitaminophilus</name>
    <dbReference type="NCBI Taxonomy" id="76728"/>
    <lineage>
        <taxon>Bacteria</taxon>
        <taxon>Bacillati</taxon>
        <taxon>Actinomycetota</taxon>
        <taxon>Actinomycetes</taxon>
        <taxon>Kitasatosporales</taxon>
        <taxon>Streptomycetaceae</taxon>
        <taxon>Wenjunlia</taxon>
    </lineage>
</organism>
<dbReference type="InterPro" id="IPR011990">
    <property type="entry name" value="TPR-like_helical_dom_sf"/>
</dbReference>